<dbReference type="EMBL" id="JAUSVO010000006">
    <property type="protein sequence ID" value="MDQ0439893.1"/>
    <property type="molecule type" value="Genomic_DNA"/>
</dbReference>
<evidence type="ECO:0000313" key="1">
    <source>
        <dbReference type="EMBL" id="MDQ0439893.1"/>
    </source>
</evidence>
<reference evidence="1 2" key="1">
    <citation type="submission" date="2023-07" db="EMBL/GenBank/DDBJ databases">
        <title>Genomic Encyclopedia of Type Strains, Phase IV (KMG-IV): sequencing the most valuable type-strain genomes for metagenomic binning, comparative biology and taxonomic classification.</title>
        <authorList>
            <person name="Goeker M."/>
        </authorList>
    </citation>
    <scope>NUCLEOTIDE SEQUENCE [LARGE SCALE GENOMIC DNA]</scope>
    <source>
        <strain evidence="1 2">B6-8</strain>
    </source>
</reference>
<dbReference type="RefSeq" id="WP_266350770.1">
    <property type="nucleotide sequence ID" value="NZ_JAPKNG010000006.1"/>
</dbReference>
<sequence>MMKTTHNELTDTQLILLSAASQRDDGVIALQERLKGAVATSVGERLLALGLAMEQPTAPGQPAWRQTADGERWTLVIT</sequence>
<accession>A0ABU0HC55</accession>
<dbReference type="Proteomes" id="UP001241603">
    <property type="component" value="Unassembled WGS sequence"/>
</dbReference>
<keyword evidence="2" id="KW-1185">Reference proteome</keyword>
<protein>
    <submittedName>
        <fullName evidence="1">Uncharacterized protein</fullName>
    </submittedName>
</protein>
<proteinExistence type="predicted"/>
<organism evidence="1 2">
    <name type="scientific">Kaistia dalseonensis</name>
    <dbReference type="NCBI Taxonomy" id="410840"/>
    <lineage>
        <taxon>Bacteria</taxon>
        <taxon>Pseudomonadati</taxon>
        <taxon>Pseudomonadota</taxon>
        <taxon>Alphaproteobacteria</taxon>
        <taxon>Hyphomicrobiales</taxon>
        <taxon>Kaistiaceae</taxon>
        <taxon>Kaistia</taxon>
    </lineage>
</organism>
<comment type="caution">
    <text evidence="1">The sequence shown here is derived from an EMBL/GenBank/DDBJ whole genome shotgun (WGS) entry which is preliminary data.</text>
</comment>
<evidence type="ECO:0000313" key="2">
    <source>
        <dbReference type="Proteomes" id="UP001241603"/>
    </source>
</evidence>
<name>A0ABU0HC55_9HYPH</name>
<gene>
    <name evidence="1" type="ORF">QO014_004299</name>
</gene>